<dbReference type="PROSITE" id="PS51257">
    <property type="entry name" value="PROKAR_LIPOPROTEIN"/>
    <property type="match status" value="1"/>
</dbReference>
<dbReference type="AlphaFoldDB" id="A0A4R2LKN2"/>
<comment type="caution">
    <text evidence="2">The sequence shown here is derived from an EMBL/GenBank/DDBJ whole genome shotgun (WGS) entry which is preliminary data.</text>
</comment>
<accession>A0A4R2LKN2</accession>
<reference evidence="2 3" key="1">
    <citation type="submission" date="2019-03" db="EMBL/GenBank/DDBJ databases">
        <title>Genomic Encyclopedia of Type Strains, Phase IV (KMG-IV): sequencing the most valuable type-strain genomes for metagenomic binning, comparative biology and taxonomic classification.</title>
        <authorList>
            <person name="Goeker M."/>
        </authorList>
    </citation>
    <scope>NUCLEOTIDE SEQUENCE [LARGE SCALE GENOMIC DNA]</scope>
    <source>
        <strain evidence="2 3">DSM 23917</strain>
    </source>
</reference>
<dbReference type="Gene3D" id="3.40.50.720">
    <property type="entry name" value="NAD(P)-binding Rossmann-like Domain"/>
    <property type="match status" value="1"/>
</dbReference>
<dbReference type="GO" id="GO:0008641">
    <property type="term" value="F:ubiquitin-like modifier activating enzyme activity"/>
    <property type="evidence" value="ECO:0007669"/>
    <property type="project" value="InterPro"/>
</dbReference>
<dbReference type="InterPro" id="IPR000594">
    <property type="entry name" value="ThiF_NAD_FAD-bd"/>
</dbReference>
<feature type="domain" description="THIF-type NAD/FAD binding fold" evidence="1">
    <location>
        <begin position="20"/>
        <end position="236"/>
    </location>
</feature>
<name>A0A4R2LKN2_9BACE</name>
<protein>
    <submittedName>
        <fullName evidence="2">PRTRC genetic system ThiF family protein</fullName>
    </submittedName>
</protein>
<dbReference type="CDD" id="cd01483">
    <property type="entry name" value="E1_enzyme_family"/>
    <property type="match status" value="1"/>
</dbReference>
<proteinExistence type="predicted"/>
<dbReference type="SUPFAM" id="SSF69572">
    <property type="entry name" value="Activating enzymes of the ubiquitin-like proteins"/>
    <property type="match status" value="1"/>
</dbReference>
<dbReference type="NCBIfam" id="TIGR03736">
    <property type="entry name" value="PRTRC_ThiF"/>
    <property type="match status" value="1"/>
</dbReference>
<dbReference type="InterPro" id="IPR022500">
    <property type="entry name" value="PRTRC_ThiF"/>
</dbReference>
<organism evidence="2 3">
    <name type="scientific">Prevotella heparinolytica</name>
    <dbReference type="NCBI Taxonomy" id="28113"/>
    <lineage>
        <taxon>Bacteria</taxon>
        <taxon>Pseudomonadati</taxon>
        <taxon>Bacteroidota</taxon>
        <taxon>Bacteroidia</taxon>
        <taxon>Bacteroidales</taxon>
        <taxon>Bacteroidaceae</taxon>
        <taxon>Bacteroides</taxon>
    </lineage>
</organism>
<gene>
    <name evidence="2" type="ORF">EV202_13027</name>
</gene>
<evidence type="ECO:0000313" key="3">
    <source>
        <dbReference type="Proteomes" id="UP000295600"/>
    </source>
</evidence>
<sequence length="253" mass="28348">MKRVHFTHKYLLSPTHPITVNLIGCGGTGSMVLSCLGRIDCSLRALGHPGLHVTAFDPDEVSEANIGRQLFSVSDEGLNKADVLITRMNRFFASDWEAVPERFSGLYSYANITISCVDNIKSRIEIGEILRSDVNQYDDRDKLYWLDFGNSTDRGQVVLGTVQEMKQPKSEKYETVSRLRCVDEMFDLSQLNDEDSGPSCSLAEALGKQDLFINSTLAQHGSHLLWKLFTDAYIECQGLYLNLSSMNVNPIKL</sequence>
<dbReference type="Proteomes" id="UP000295600">
    <property type="component" value="Unassembled WGS sequence"/>
</dbReference>
<dbReference type="EMBL" id="SLXB01000030">
    <property type="protein sequence ID" value="TCO87676.1"/>
    <property type="molecule type" value="Genomic_DNA"/>
</dbReference>
<dbReference type="Pfam" id="PF00899">
    <property type="entry name" value="ThiF"/>
    <property type="match status" value="1"/>
</dbReference>
<evidence type="ECO:0000259" key="1">
    <source>
        <dbReference type="Pfam" id="PF00899"/>
    </source>
</evidence>
<dbReference type="InterPro" id="IPR035985">
    <property type="entry name" value="Ubiquitin-activating_enz"/>
</dbReference>
<evidence type="ECO:0000313" key="2">
    <source>
        <dbReference type="EMBL" id="TCO87676.1"/>
    </source>
</evidence>
<dbReference type="RefSeq" id="WP_131927369.1">
    <property type="nucleotide sequence ID" value="NZ_CAUSQV010000006.1"/>
</dbReference>